<dbReference type="Proteomes" id="UP000807769">
    <property type="component" value="Unassembled WGS sequence"/>
</dbReference>
<protein>
    <submittedName>
        <fullName evidence="1">Uncharacterized protein</fullName>
    </submittedName>
</protein>
<gene>
    <name evidence="1" type="ORF">BJ212DRAFT_1285275</name>
</gene>
<dbReference type="OrthoDB" id="2803597at2759"/>
<organism evidence="1 2">
    <name type="scientific">Suillus subaureus</name>
    <dbReference type="NCBI Taxonomy" id="48587"/>
    <lineage>
        <taxon>Eukaryota</taxon>
        <taxon>Fungi</taxon>
        <taxon>Dikarya</taxon>
        <taxon>Basidiomycota</taxon>
        <taxon>Agaricomycotina</taxon>
        <taxon>Agaricomycetes</taxon>
        <taxon>Agaricomycetidae</taxon>
        <taxon>Boletales</taxon>
        <taxon>Suillineae</taxon>
        <taxon>Suillaceae</taxon>
        <taxon>Suillus</taxon>
    </lineage>
</organism>
<dbReference type="GeneID" id="64625897"/>
<dbReference type="AlphaFoldDB" id="A0A9P7DUG2"/>
<keyword evidence="2" id="KW-1185">Reference proteome</keyword>
<dbReference type="EMBL" id="JABBWG010000069">
    <property type="protein sequence ID" value="KAG1803246.1"/>
    <property type="molecule type" value="Genomic_DNA"/>
</dbReference>
<proteinExistence type="predicted"/>
<comment type="caution">
    <text evidence="1">The sequence shown here is derived from an EMBL/GenBank/DDBJ whole genome shotgun (WGS) entry which is preliminary data.</text>
</comment>
<evidence type="ECO:0000313" key="2">
    <source>
        <dbReference type="Proteomes" id="UP000807769"/>
    </source>
</evidence>
<dbReference type="RefSeq" id="XP_041186507.1">
    <property type="nucleotide sequence ID" value="XM_041331880.1"/>
</dbReference>
<reference evidence="1" key="1">
    <citation type="journal article" date="2020" name="New Phytol.">
        <title>Comparative genomics reveals dynamic genome evolution in host specialist ectomycorrhizal fungi.</title>
        <authorList>
            <person name="Lofgren L.A."/>
            <person name="Nguyen N.H."/>
            <person name="Vilgalys R."/>
            <person name="Ruytinx J."/>
            <person name="Liao H.L."/>
            <person name="Branco S."/>
            <person name="Kuo A."/>
            <person name="LaButti K."/>
            <person name="Lipzen A."/>
            <person name="Andreopoulos W."/>
            <person name="Pangilinan J."/>
            <person name="Riley R."/>
            <person name="Hundley H."/>
            <person name="Na H."/>
            <person name="Barry K."/>
            <person name="Grigoriev I.V."/>
            <person name="Stajich J.E."/>
            <person name="Kennedy P.G."/>
        </authorList>
    </citation>
    <scope>NUCLEOTIDE SEQUENCE</scope>
    <source>
        <strain evidence="1">MN1</strain>
    </source>
</reference>
<evidence type="ECO:0000313" key="1">
    <source>
        <dbReference type="EMBL" id="KAG1803246.1"/>
    </source>
</evidence>
<sequence>MVNTYQELNKAGVNDQAAKHKKRELDLRMDCLINADQCTGLMCRRKVFDVCFDNEVADFDHLDCNPECILGCSCCLILQPMVCCDIHHPDHFSIYADEPSVMSHHSCLSKYTKKVPDLVLQDALDDWHEQKTISTYSWSHLNDLGPSLVLPNCMLDRIVNCAHHHKINSIFDLKKETGWMDSDRFGNEIITLIQRHAPPIASPFVTTPLSYPSTGNVPVLATPCPTARTNTPNLKHRNKCGACNNEGHNGKFQVLKFP</sequence>
<name>A0A9P7DUG2_9AGAM</name>
<accession>A0A9P7DUG2</accession>